<dbReference type="SMART" id="SM00723">
    <property type="entry name" value="AMOP"/>
    <property type="match status" value="1"/>
</dbReference>
<proteinExistence type="predicted"/>
<dbReference type="InterPro" id="IPR030398">
    <property type="entry name" value="SEA_DG_dom"/>
</dbReference>
<dbReference type="Pfam" id="PF24462">
    <property type="entry name" value="Ig_F54D1_6"/>
    <property type="match status" value="1"/>
</dbReference>
<dbReference type="SUPFAM" id="SSF49313">
    <property type="entry name" value="Cadherin-like"/>
    <property type="match status" value="1"/>
</dbReference>
<dbReference type="InterPro" id="IPR005533">
    <property type="entry name" value="AMOP_dom"/>
</dbReference>
<evidence type="ECO:0000259" key="6">
    <source>
        <dbReference type="PROSITE" id="PS50856"/>
    </source>
</evidence>
<feature type="domain" description="AMOP" evidence="6">
    <location>
        <begin position="1034"/>
        <end position="1139"/>
    </location>
</feature>
<dbReference type="AlphaFoldDB" id="A0A1I7XRP3"/>
<dbReference type="InterPro" id="IPR013783">
    <property type="entry name" value="Ig-like_fold"/>
</dbReference>
<keyword evidence="3 5" id="KW-1133">Transmembrane helix</keyword>
<evidence type="ECO:0000313" key="8">
    <source>
        <dbReference type="Proteomes" id="UP000095283"/>
    </source>
</evidence>
<dbReference type="Pfam" id="PF03782">
    <property type="entry name" value="AMOP"/>
    <property type="match status" value="1"/>
</dbReference>
<dbReference type="InterPro" id="IPR015919">
    <property type="entry name" value="Cadherin-like_sf"/>
</dbReference>
<evidence type="ECO:0000256" key="2">
    <source>
        <dbReference type="ARBA" id="ARBA00022692"/>
    </source>
</evidence>
<feature type="transmembrane region" description="Helical" evidence="5">
    <location>
        <begin position="153"/>
        <end position="173"/>
    </location>
</feature>
<dbReference type="GO" id="GO:0007160">
    <property type="term" value="P:cell-matrix adhesion"/>
    <property type="evidence" value="ECO:0007669"/>
    <property type="project" value="InterPro"/>
</dbReference>
<evidence type="ECO:0000256" key="1">
    <source>
        <dbReference type="ARBA" id="ARBA00004370"/>
    </source>
</evidence>
<evidence type="ECO:0000256" key="4">
    <source>
        <dbReference type="ARBA" id="ARBA00023136"/>
    </source>
</evidence>
<dbReference type="WBParaSite" id="Hba_20152">
    <property type="protein sequence ID" value="Hba_20152"/>
    <property type="gene ID" value="Hba_20152"/>
</dbReference>
<reference evidence="9" key="1">
    <citation type="submission" date="2016-11" db="UniProtKB">
        <authorList>
            <consortium name="WormBaseParasite"/>
        </authorList>
    </citation>
    <scope>IDENTIFICATION</scope>
</reference>
<dbReference type="GO" id="GO:0016010">
    <property type="term" value="C:dystrophin-associated glycoprotein complex"/>
    <property type="evidence" value="ECO:0007669"/>
    <property type="project" value="InterPro"/>
</dbReference>
<dbReference type="PANTHER" id="PTHR13802">
    <property type="entry name" value="MUCIN 4-RELATED"/>
    <property type="match status" value="1"/>
</dbReference>
<sequence>MQVDRITNNDMRVITVSDIDGGALPSWLTYNNNILQGIPTKDDQGKHFVRVYSSGIGAKVIELLVEEDDRNPCGDEDTYWVEAIFKHDGKVEKKLKAAMEVSRALNVTPQDLRVFSFKYSRSIRRVESIGGDADGAFTIIKKVIKVFTFKMDLFVLSKLTLSFFYRFGLLFISDAIITFIVNLLFSVSAFMFLLGILLYLFVHIRFMLQMVSAPFKVVVRPSPPSNHLIFLELETPSLDKIIARSTLLAAFVQQLSSALQSKPDDIAIRELMTNGTRTVVVWSNNTVPHKTCSYSAIDTIRHSMLTKQRAQTKLEFIRAMGSQFHVRKASMELKGNCLQKDDVRLIVDLVTMAPSVEATRDSSFPWIVLVGVLVLVLVLVILILAVCSAMRKNKKDKPSEYMGKGMPVVFPEEVGEDHEMANATTPMLTKEERPPLKTCGMHLLIALALVWRANSQSAINQNVGGPAGQNVPAPGTLFSGTGTNPYYGVNLVPFGPEAGDLKVNPGMLTAGQTIDLHMFFPFYGGLYNYSTLSVNGYIGFATVLDQGPTINVGPETTDWPRQEDPAMIAPYLCKQQVETISYSLIDIYFLESTSMFTLALCSLRTLPGSNLNLGGTIQASSVCLFYSYLILTIVLFKAIWLTDQPGRLSYVIFNYDRLGFDAQDFRANSRSGRCRAVFNGGNHTGVVDVDPTQAYKNTPKVLAQRSGVPHIVRGRYMFRVDDVVRPAGCSNKTGGTYPIMIYPNIVNMLGEMTVDINAVCLDRTQTYVLMIEEREVAPCTVLNAAIARCSLPKIYDWGTKTVYFQPQSRGANDEKAFVGYIYFVPPTLDPMRLDIGNVYEWFKNPMPSYLMPMTWYPRNFTNPELLNNVNQIGTRISDDALYGVQLGLYVIGYREYKDDDIKKFRPEHKAIARLASYTNRNSIDYRWRPQEEIINLNQVQQWYLTDWERMNTLYTYRIGYLKLAPIRANDLNGTELLTGWVEQKYGKYSFNLNNFINSVWFRHPFLYTGCGPLKIIVLGHPRFLNKKGTKELSSSEKNRGICVMIGSYDEDGALFNFIRDTETNSSCPCVETQARLDLGRYMPHPRCSQMFRDITCTSMIGSKNCYMSAQNIYGSYAGSGNTFNNMDTRYYRNSLFDVD</sequence>
<dbReference type="InterPro" id="IPR057018">
    <property type="entry name" value="F54D1_6-like_Ig-like"/>
</dbReference>
<feature type="transmembrane region" description="Helical" evidence="5">
    <location>
        <begin position="179"/>
        <end position="202"/>
    </location>
</feature>
<keyword evidence="4 5" id="KW-0472">Membrane</keyword>
<evidence type="ECO:0000313" key="9">
    <source>
        <dbReference type="WBParaSite" id="Hba_20152"/>
    </source>
</evidence>
<dbReference type="Proteomes" id="UP000095283">
    <property type="component" value="Unplaced"/>
</dbReference>
<keyword evidence="8" id="KW-1185">Reference proteome</keyword>
<dbReference type="PANTHER" id="PTHR13802:SF60">
    <property type="entry name" value="PROTEIN CBG06057"/>
    <property type="match status" value="1"/>
</dbReference>
<protein>
    <submittedName>
        <fullName evidence="9">Dystroglycan</fullName>
    </submittedName>
</protein>
<organism evidence="8 9">
    <name type="scientific">Heterorhabditis bacteriophora</name>
    <name type="common">Entomopathogenic nematode worm</name>
    <dbReference type="NCBI Taxonomy" id="37862"/>
    <lineage>
        <taxon>Eukaryota</taxon>
        <taxon>Metazoa</taxon>
        <taxon>Ecdysozoa</taxon>
        <taxon>Nematoda</taxon>
        <taxon>Chromadorea</taxon>
        <taxon>Rhabditida</taxon>
        <taxon>Rhabditina</taxon>
        <taxon>Rhabditomorpha</taxon>
        <taxon>Strongyloidea</taxon>
        <taxon>Heterorhabditidae</taxon>
        <taxon>Heterorhabditis</taxon>
    </lineage>
</organism>
<dbReference type="Pfam" id="PF24464">
    <property type="entry name" value="Ig_F54D1_6_2"/>
    <property type="match status" value="1"/>
</dbReference>
<name>A0A1I7XRP3_HETBA</name>
<dbReference type="InterPro" id="IPR003886">
    <property type="entry name" value="NIDO_dom"/>
</dbReference>
<dbReference type="SMART" id="SM00539">
    <property type="entry name" value="NIDO"/>
    <property type="match status" value="1"/>
</dbReference>
<dbReference type="InterPro" id="IPR057019">
    <property type="entry name" value="F54D1_6-like_Ig-like_2"/>
</dbReference>
<dbReference type="Gene3D" id="2.60.40.10">
    <property type="entry name" value="Immunoglobulins"/>
    <property type="match status" value="1"/>
</dbReference>
<dbReference type="InterPro" id="IPR051495">
    <property type="entry name" value="Epithelial_Barrier/Signaling"/>
</dbReference>
<dbReference type="Pfam" id="PF05454">
    <property type="entry name" value="DAG1"/>
    <property type="match status" value="1"/>
</dbReference>
<dbReference type="PROSITE" id="PS50856">
    <property type="entry name" value="AMOP"/>
    <property type="match status" value="1"/>
</dbReference>
<dbReference type="GO" id="GO:0005509">
    <property type="term" value="F:calcium ion binding"/>
    <property type="evidence" value="ECO:0007669"/>
    <property type="project" value="InterPro"/>
</dbReference>
<dbReference type="InterPro" id="IPR008465">
    <property type="entry name" value="DAG1_C"/>
</dbReference>
<comment type="subcellular location">
    <subcellularLocation>
        <location evidence="1">Membrane</location>
    </subcellularLocation>
</comment>
<evidence type="ECO:0000256" key="3">
    <source>
        <dbReference type="ARBA" id="ARBA00022989"/>
    </source>
</evidence>
<evidence type="ECO:0000256" key="5">
    <source>
        <dbReference type="SAM" id="Phobius"/>
    </source>
</evidence>
<evidence type="ECO:0000259" key="7">
    <source>
        <dbReference type="PROSITE" id="PS51699"/>
    </source>
</evidence>
<feature type="transmembrane region" description="Helical" evidence="5">
    <location>
        <begin position="364"/>
        <end position="386"/>
    </location>
</feature>
<feature type="domain" description="Peptidase S72" evidence="7">
    <location>
        <begin position="223"/>
        <end position="336"/>
    </location>
</feature>
<dbReference type="PROSITE" id="PS51699">
    <property type="entry name" value="SEA_DG"/>
    <property type="match status" value="1"/>
</dbReference>
<accession>A0A1I7XRP3</accession>
<keyword evidence="2 5" id="KW-0812">Transmembrane</keyword>